<proteinExistence type="inferred from homology"/>
<dbReference type="EMBL" id="BFAA01004217">
    <property type="protein sequence ID" value="GCB65662.1"/>
    <property type="molecule type" value="Genomic_DNA"/>
</dbReference>
<dbReference type="OMA" id="KFPRICA"/>
<reference evidence="6 7" key="1">
    <citation type="journal article" date="2018" name="Nat. Ecol. Evol.">
        <title>Shark genomes provide insights into elasmobranch evolution and the origin of vertebrates.</title>
        <authorList>
            <person name="Hara Y"/>
            <person name="Yamaguchi K"/>
            <person name="Onimaru K"/>
            <person name="Kadota M"/>
            <person name="Koyanagi M"/>
            <person name="Keeley SD"/>
            <person name="Tatsumi K"/>
            <person name="Tanaka K"/>
            <person name="Motone F"/>
            <person name="Kageyama Y"/>
            <person name="Nozu R"/>
            <person name="Adachi N"/>
            <person name="Nishimura O"/>
            <person name="Nakagawa R"/>
            <person name="Tanegashima C"/>
            <person name="Kiyatake I"/>
            <person name="Matsumoto R"/>
            <person name="Murakumo K"/>
            <person name="Nishida K"/>
            <person name="Terakita A"/>
            <person name="Kuratani S"/>
            <person name="Sato K"/>
            <person name="Hyodo S Kuraku.S."/>
        </authorList>
    </citation>
    <scope>NUCLEOTIDE SEQUENCE [LARGE SCALE GENOMIC DNA]</scope>
</reference>
<feature type="region of interest" description="Disordered" evidence="4">
    <location>
        <begin position="50"/>
        <end position="69"/>
    </location>
</feature>
<dbReference type="PANTHER" id="PTHR31435:SF9">
    <property type="entry name" value="PROTEIN NATD1"/>
    <property type="match status" value="1"/>
</dbReference>
<comment type="similarity">
    <text evidence="1">Belongs to the NATD1 family.</text>
</comment>
<evidence type="ECO:0000313" key="6">
    <source>
        <dbReference type="EMBL" id="GCB65662.1"/>
    </source>
</evidence>
<feature type="compositionally biased region" description="Polar residues" evidence="4">
    <location>
        <begin position="50"/>
        <end position="61"/>
    </location>
</feature>
<evidence type="ECO:0000256" key="3">
    <source>
        <dbReference type="ARBA" id="ARBA00031876"/>
    </source>
</evidence>
<evidence type="ECO:0000256" key="1">
    <source>
        <dbReference type="ARBA" id="ARBA00006233"/>
    </source>
</evidence>
<gene>
    <name evidence="6" type="ORF">scyTo_0009986</name>
</gene>
<evidence type="ECO:0000313" key="7">
    <source>
        <dbReference type="Proteomes" id="UP000288216"/>
    </source>
</evidence>
<dbReference type="AlphaFoldDB" id="A0A401NXR4"/>
<accession>A0A401NXR4</accession>
<dbReference type="Proteomes" id="UP000288216">
    <property type="component" value="Unassembled WGS sequence"/>
</dbReference>
<organism evidence="6 7">
    <name type="scientific">Scyliorhinus torazame</name>
    <name type="common">Cloudy catshark</name>
    <name type="synonym">Catulus torazame</name>
    <dbReference type="NCBI Taxonomy" id="75743"/>
    <lineage>
        <taxon>Eukaryota</taxon>
        <taxon>Metazoa</taxon>
        <taxon>Chordata</taxon>
        <taxon>Craniata</taxon>
        <taxon>Vertebrata</taxon>
        <taxon>Chondrichthyes</taxon>
        <taxon>Elasmobranchii</taxon>
        <taxon>Galeomorphii</taxon>
        <taxon>Galeoidea</taxon>
        <taxon>Carcharhiniformes</taxon>
        <taxon>Scyliorhinidae</taxon>
        <taxon>Scyliorhinus</taxon>
    </lineage>
</organism>
<dbReference type="OrthoDB" id="74247at2759"/>
<sequence>MWARSYHALPQGTPHPGFSRRGRFQAAMSLKAVANLLMVTFPKMSSYRSGASSAHTSADQTVTHDRTKQQFSVRLGDSREEAVLQYRYIGTKMIDLHSTSVPVTFRGKGVGGLLAQAALNFVVEEDLKMRISCWFVRKYVDDNPQPQYRERIVD</sequence>
<comment type="caution">
    <text evidence="6">The sequence shown here is derived from an EMBL/GenBank/DDBJ whole genome shotgun (WGS) entry which is preliminary data.</text>
</comment>
<dbReference type="SUPFAM" id="SSF55729">
    <property type="entry name" value="Acyl-CoA N-acyltransferases (Nat)"/>
    <property type="match status" value="1"/>
</dbReference>
<dbReference type="STRING" id="75743.A0A401NXR4"/>
<dbReference type="InterPro" id="IPR031165">
    <property type="entry name" value="GNAT_YJDJ"/>
</dbReference>
<feature type="region of interest" description="Disordered" evidence="4">
    <location>
        <begin position="1"/>
        <end position="20"/>
    </location>
</feature>
<evidence type="ECO:0000256" key="2">
    <source>
        <dbReference type="ARBA" id="ARBA00020243"/>
    </source>
</evidence>
<feature type="domain" description="N-acetyltransferase" evidence="5">
    <location>
        <begin position="63"/>
        <end position="153"/>
    </location>
</feature>
<dbReference type="Pfam" id="PF14542">
    <property type="entry name" value="Acetyltransf_CG"/>
    <property type="match status" value="1"/>
</dbReference>
<keyword evidence="7" id="KW-1185">Reference proteome</keyword>
<dbReference type="PROSITE" id="PS51729">
    <property type="entry name" value="GNAT_YJDJ"/>
    <property type="match status" value="1"/>
</dbReference>
<name>A0A401NXR4_SCYTO</name>
<dbReference type="InterPro" id="IPR016181">
    <property type="entry name" value="Acyl_CoA_acyltransferase"/>
</dbReference>
<evidence type="ECO:0000259" key="5">
    <source>
        <dbReference type="PROSITE" id="PS51729"/>
    </source>
</evidence>
<evidence type="ECO:0000256" key="4">
    <source>
        <dbReference type="SAM" id="MobiDB-lite"/>
    </source>
</evidence>
<dbReference type="PANTHER" id="PTHR31435">
    <property type="entry name" value="PROTEIN NATD1"/>
    <property type="match status" value="1"/>
</dbReference>
<dbReference type="Gene3D" id="3.40.630.30">
    <property type="match status" value="1"/>
</dbReference>
<dbReference type="InterPro" id="IPR045057">
    <property type="entry name" value="Gcn5-rel_NAT"/>
</dbReference>
<protein>
    <recommendedName>
        <fullName evidence="2">Protein NATD1</fullName>
    </recommendedName>
    <alternativeName>
        <fullName evidence="3">N-acetyltransferase domain-containing protein 1</fullName>
    </alternativeName>
</protein>